<proteinExistence type="predicted"/>
<dbReference type="PANTHER" id="PTHR46394:SF1">
    <property type="entry name" value="PNPLA DOMAIN-CONTAINING PROTEIN"/>
    <property type="match status" value="1"/>
</dbReference>
<dbReference type="EMBL" id="MN740497">
    <property type="protein sequence ID" value="QHU29875.1"/>
    <property type="molecule type" value="Genomic_DNA"/>
</dbReference>
<feature type="domain" description="PNPLA" evidence="2">
    <location>
        <begin position="7"/>
        <end position="191"/>
    </location>
</feature>
<dbReference type="GO" id="GO:0006629">
    <property type="term" value="P:lipid metabolic process"/>
    <property type="evidence" value="ECO:0007669"/>
    <property type="project" value="UniProtKB-KW"/>
</dbReference>
<reference evidence="3" key="1">
    <citation type="journal article" date="2020" name="Nature">
        <title>Giant virus diversity and host interactions through global metagenomics.</title>
        <authorList>
            <person name="Schulz F."/>
            <person name="Roux S."/>
            <person name="Paez-Espino D."/>
            <person name="Jungbluth S."/>
            <person name="Walsh D.A."/>
            <person name="Denef V.J."/>
            <person name="McMahon K.D."/>
            <person name="Konstantinidis K.T."/>
            <person name="Eloe-Fadrosh E.A."/>
            <person name="Kyrpides N.C."/>
            <person name="Woyke T."/>
        </authorList>
    </citation>
    <scope>NUCLEOTIDE SEQUENCE</scope>
    <source>
        <strain evidence="3">GVMAG-M-3300027810-10</strain>
    </source>
</reference>
<dbReference type="InterPro" id="IPR016035">
    <property type="entry name" value="Acyl_Trfase/lysoPLipase"/>
</dbReference>
<dbReference type="AlphaFoldDB" id="A0A6C0LIR4"/>
<evidence type="ECO:0000313" key="3">
    <source>
        <dbReference type="EMBL" id="QHU29875.1"/>
    </source>
</evidence>
<evidence type="ECO:0000256" key="1">
    <source>
        <dbReference type="ARBA" id="ARBA00023098"/>
    </source>
</evidence>
<organism evidence="3">
    <name type="scientific">viral metagenome</name>
    <dbReference type="NCBI Taxonomy" id="1070528"/>
    <lineage>
        <taxon>unclassified sequences</taxon>
        <taxon>metagenomes</taxon>
        <taxon>organismal metagenomes</taxon>
    </lineage>
</organism>
<keyword evidence="1" id="KW-0443">Lipid metabolism</keyword>
<dbReference type="Gene3D" id="3.40.1090.10">
    <property type="entry name" value="Cytosolic phospholipase A2 catalytic domain"/>
    <property type="match status" value="2"/>
</dbReference>
<protein>
    <recommendedName>
        <fullName evidence="2">PNPLA domain-containing protein</fullName>
    </recommendedName>
</protein>
<name>A0A6C0LIR4_9ZZZZ</name>
<dbReference type="PROSITE" id="PS51635">
    <property type="entry name" value="PNPLA"/>
    <property type="match status" value="1"/>
</dbReference>
<dbReference type="Pfam" id="PF01734">
    <property type="entry name" value="Patatin"/>
    <property type="match status" value="1"/>
</dbReference>
<sequence length="303" mass="34847">MSIINYLVLSGGGQTLFNYIGIFQTLFKSEYIDINSIKSIYGTSSGAIIGAFLCLKYEWDDIVDYIIRCPWENKLKVGINKALKIFEYNGLYDDDLFICIFKSLLCGKNLTIDVTMKEFYEYSNINLHVFTFEINDFIKVDISHKTHPDLKLLDALRMSCSIPLLIKPICCDGKCYIDGGIQVNYPLSECLENEGCNEVNVLGVKNFNNNILKQINSDSNITDYFHVILKRTLKVLSQMKNEHVNDLTNDLTNEIQLYTEGISFEIIMDALFDKDKRKQMVNTGTSTADLFLQYNKKIRRDDR</sequence>
<dbReference type="PANTHER" id="PTHR46394">
    <property type="entry name" value="ANNEXIN"/>
    <property type="match status" value="1"/>
</dbReference>
<evidence type="ECO:0000259" key="2">
    <source>
        <dbReference type="PROSITE" id="PS51635"/>
    </source>
</evidence>
<dbReference type="InterPro" id="IPR052580">
    <property type="entry name" value="Lipid_Hydrolase"/>
</dbReference>
<dbReference type="InterPro" id="IPR002641">
    <property type="entry name" value="PNPLA_dom"/>
</dbReference>
<dbReference type="SUPFAM" id="SSF52151">
    <property type="entry name" value="FabD/lysophospholipase-like"/>
    <property type="match status" value="1"/>
</dbReference>
<accession>A0A6C0LIR4</accession>